<proteinExistence type="predicted"/>
<dbReference type="OrthoDB" id="9951010at2"/>
<organism evidence="1 2">
    <name type="scientific">Calidithermus roseus</name>
    <dbReference type="NCBI Taxonomy" id="1644118"/>
    <lineage>
        <taxon>Bacteria</taxon>
        <taxon>Thermotogati</taxon>
        <taxon>Deinococcota</taxon>
        <taxon>Deinococci</taxon>
        <taxon>Thermales</taxon>
        <taxon>Thermaceae</taxon>
        <taxon>Calidithermus</taxon>
    </lineage>
</organism>
<evidence type="ECO:0000313" key="2">
    <source>
        <dbReference type="Proteomes" id="UP000265341"/>
    </source>
</evidence>
<keyword evidence="2" id="KW-1185">Reference proteome</keyword>
<dbReference type="RefSeq" id="WP_119275765.1">
    <property type="nucleotide sequence ID" value="NZ_QWLA01000004.1"/>
</dbReference>
<gene>
    <name evidence="1" type="ORF">Mrose_00410</name>
</gene>
<evidence type="ECO:0000313" key="1">
    <source>
        <dbReference type="EMBL" id="RIH89270.1"/>
    </source>
</evidence>
<dbReference type="Proteomes" id="UP000265341">
    <property type="component" value="Unassembled WGS sequence"/>
</dbReference>
<sequence>MAVKALTKRKVTRPQLRSEVLDRYEFEDPAMKAWVAKLLDSFTDEEAKTLAKVTRRKSAR</sequence>
<reference evidence="1 2" key="1">
    <citation type="submission" date="2018-08" db="EMBL/GenBank/DDBJ databases">
        <title>Meiothermus roseus NBRC 110900 genome sequencing project.</title>
        <authorList>
            <person name="Da Costa M.S."/>
            <person name="Albuquerque L."/>
            <person name="Raposo P."/>
            <person name="Froufe H.J.C."/>
            <person name="Barroso C.S."/>
            <person name="Egas C."/>
        </authorList>
    </citation>
    <scope>NUCLEOTIDE SEQUENCE [LARGE SCALE GENOMIC DNA]</scope>
    <source>
        <strain evidence="1 2">NBRC 110900</strain>
    </source>
</reference>
<dbReference type="AlphaFoldDB" id="A0A399EZZ2"/>
<protein>
    <submittedName>
        <fullName evidence="1">Uncharacterized protein</fullName>
    </submittedName>
</protein>
<comment type="caution">
    <text evidence="1">The sequence shown here is derived from an EMBL/GenBank/DDBJ whole genome shotgun (WGS) entry which is preliminary data.</text>
</comment>
<dbReference type="EMBL" id="QWLA01000004">
    <property type="protein sequence ID" value="RIH89270.1"/>
    <property type="molecule type" value="Genomic_DNA"/>
</dbReference>
<name>A0A399EZZ2_9DEIN</name>
<accession>A0A399EZZ2</accession>